<feature type="region of interest" description="Disordered" evidence="2">
    <location>
        <begin position="237"/>
        <end position="259"/>
    </location>
</feature>
<dbReference type="GO" id="GO:0050918">
    <property type="term" value="P:positive chemotaxis"/>
    <property type="evidence" value="ECO:0007669"/>
    <property type="project" value="TreeGrafter"/>
</dbReference>
<dbReference type="Pfam" id="PF01052">
    <property type="entry name" value="FliMN_C"/>
    <property type="match status" value="1"/>
</dbReference>
<protein>
    <submittedName>
        <fullName evidence="6">Type III secretion apparatus protein</fullName>
    </submittedName>
</protein>
<evidence type="ECO:0000259" key="3">
    <source>
        <dbReference type="Pfam" id="PF01052"/>
    </source>
</evidence>
<proteinExistence type="inferred from homology"/>
<dbReference type="Gene3D" id="2.30.330.10">
    <property type="entry name" value="SpoA-like"/>
    <property type="match status" value="1"/>
</dbReference>
<evidence type="ECO:0000256" key="2">
    <source>
        <dbReference type="SAM" id="MobiDB-lite"/>
    </source>
</evidence>
<dbReference type="InterPro" id="IPR058805">
    <property type="entry name" value="SpaO_FliMN_C_rel"/>
</dbReference>
<organism evidence="6 7">
    <name type="scientific">Candidatus Regiella insecticola</name>
    <dbReference type="NCBI Taxonomy" id="138073"/>
    <lineage>
        <taxon>Bacteria</taxon>
        <taxon>Pseudomonadati</taxon>
        <taxon>Pseudomonadota</taxon>
        <taxon>Gammaproteobacteria</taxon>
        <taxon>Enterobacterales</taxon>
        <taxon>Enterobacteriaceae</taxon>
        <taxon>aphid secondary symbionts</taxon>
        <taxon>Candidatus Regiella</taxon>
    </lineage>
</organism>
<comment type="similarity">
    <text evidence="1">Belongs to the FliN/MopA/SpaO family.</text>
</comment>
<dbReference type="InterPro" id="IPR001543">
    <property type="entry name" value="FliN-like_C"/>
</dbReference>
<evidence type="ECO:0000259" key="5">
    <source>
        <dbReference type="Pfam" id="PF26304"/>
    </source>
</evidence>
<dbReference type="PANTHER" id="PTHR30034">
    <property type="entry name" value="FLAGELLAR MOTOR SWITCH PROTEIN FLIM"/>
    <property type="match status" value="1"/>
</dbReference>
<feature type="domain" description="SpaO FliM/N C-terminal related" evidence="5">
    <location>
        <begin position="150"/>
        <end position="211"/>
    </location>
</feature>
<name>A0A6L2ZS92_9ENTR</name>
<dbReference type="SUPFAM" id="SSF101801">
    <property type="entry name" value="Surface presentation of antigens (SPOA)"/>
    <property type="match status" value="1"/>
</dbReference>
<evidence type="ECO:0000313" key="7">
    <source>
        <dbReference type="Proteomes" id="UP000504714"/>
    </source>
</evidence>
<dbReference type="GO" id="GO:0071978">
    <property type="term" value="P:bacterial-type flagellum-dependent swarming motility"/>
    <property type="evidence" value="ECO:0007669"/>
    <property type="project" value="TreeGrafter"/>
</dbReference>
<dbReference type="InterPro" id="IPR036429">
    <property type="entry name" value="SpoA-like_sf"/>
</dbReference>
<feature type="compositionally biased region" description="Basic and acidic residues" evidence="2">
    <location>
        <begin position="237"/>
        <end position="249"/>
    </location>
</feature>
<feature type="domain" description="Flagellar motor switch protein FliN-like C-terminal" evidence="3">
    <location>
        <begin position="268"/>
        <end position="334"/>
    </location>
</feature>
<dbReference type="EMBL" id="BLXO01000007">
    <property type="protein sequence ID" value="GFN47071.1"/>
    <property type="molecule type" value="Genomic_DNA"/>
</dbReference>
<dbReference type="Pfam" id="PF26304">
    <property type="entry name" value="FliMN_C_rel"/>
    <property type="match status" value="1"/>
</dbReference>
<feature type="compositionally biased region" description="Polar residues" evidence="2">
    <location>
        <begin position="250"/>
        <end position="259"/>
    </location>
</feature>
<accession>A0A6L2ZS92</accession>
<evidence type="ECO:0000313" key="6">
    <source>
        <dbReference type="EMBL" id="GFN47071.1"/>
    </source>
</evidence>
<dbReference type="RefSeq" id="WP_176488613.1">
    <property type="nucleotide sequence ID" value="NZ_BLXO01000007.1"/>
</dbReference>
<dbReference type="PANTHER" id="PTHR30034:SF5">
    <property type="entry name" value="SECRETION SYSTEM APPARATUS PROTEIN SSAQ"/>
    <property type="match status" value="1"/>
</dbReference>
<dbReference type="Pfam" id="PF26294">
    <property type="entry name" value="SpaO_N"/>
    <property type="match status" value="1"/>
</dbReference>
<sequence>MSQLRLRQFVQSREDRAEKLWLARGITVTRSVPDSACELLAFTADDRWQGIIKLRDWFHHVAPDLAALSSKAYSSEQLKALFMTTPRPFELGIEELSYQKLQAIGLLDADQISPALMLCVETPMGSVWLRQLPDLDFLPSESMQKLPVLALPLPLLFEIGVSRLSLKWLKKLALGDVLLITQKTSHVISNGVCIGRYQKKDQYIMIEKKTDYEVDDNEDFDYDELEDELDDELDINEEKDNDDHNDQPHSQKPVSDSENQAAIVDTAKVPIKLTFILDKKDSTVAELAEMYKGKKIELDPNAENNIKIKANGRTIAKGELKQFEDRLGVELTEIYTHSPSSCR</sequence>
<feature type="domain" description="SpaO N-terminal" evidence="4">
    <location>
        <begin position="6"/>
        <end position="134"/>
    </location>
</feature>
<evidence type="ECO:0000256" key="1">
    <source>
        <dbReference type="ARBA" id="ARBA00009226"/>
    </source>
</evidence>
<reference evidence="6 7" key="1">
    <citation type="submission" date="2020-06" db="EMBL/GenBank/DDBJ databases">
        <title>The genome sequence of Candidatus Regiella insecticola strain Tut.</title>
        <authorList>
            <person name="Nikoh N."/>
            <person name="Tsuchida T."/>
            <person name="Koga R."/>
            <person name="Oshima K."/>
            <person name="Hattori M."/>
            <person name="Fukatsu T."/>
        </authorList>
    </citation>
    <scope>NUCLEOTIDE SEQUENCE [LARGE SCALE GENOMIC DNA]</scope>
    <source>
        <strain evidence="6 7">Tut</strain>
    </source>
</reference>
<gene>
    <name evidence="6" type="primary">spaO</name>
    <name evidence="6" type="ORF">RINTU1_29370</name>
</gene>
<dbReference type="InterPro" id="IPR058804">
    <property type="entry name" value="SpaO_N"/>
</dbReference>
<comment type="caution">
    <text evidence="6">The sequence shown here is derived from an EMBL/GenBank/DDBJ whole genome shotgun (WGS) entry which is preliminary data.</text>
</comment>
<dbReference type="Proteomes" id="UP000504714">
    <property type="component" value="Unassembled WGS sequence"/>
</dbReference>
<dbReference type="AlphaFoldDB" id="A0A6L2ZS92"/>
<evidence type="ECO:0000259" key="4">
    <source>
        <dbReference type="Pfam" id="PF26294"/>
    </source>
</evidence>